<proteinExistence type="inferred from homology"/>
<feature type="domain" description="STAS" evidence="3">
    <location>
        <begin position="4"/>
        <end position="113"/>
    </location>
</feature>
<dbReference type="AlphaFoldDB" id="H5UNX1"/>
<protein>
    <recommendedName>
        <fullName evidence="2">Anti-sigma factor antagonist</fullName>
    </recommendedName>
</protein>
<dbReference type="OrthoDB" id="9793697at2"/>
<dbReference type="PROSITE" id="PS50801">
    <property type="entry name" value="STAS"/>
    <property type="match status" value="1"/>
</dbReference>
<dbReference type="EMBL" id="BAFE01000011">
    <property type="protein sequence ID" value="GAB47429.1"/>
    <property type="molecule type" value="Genomic_DNA"/>
</dbReference>
<comment type="similarity">
    <text evidence="1 2">Belongs to the anti-sigma-factor antagonist family.</text>
</comment>
<accession>H5UNX1</accession>
<dbReference type="InterPro" id="IPR003658">
    <property type="entry name" value="Anti-sigma_ant"/>
</dbReference>
<keyword evidence="5" id="KW-1185">Reference proteome</keyword>
<dbReference type="Pfam" id="PF01740">
    <property type="entry name" value="STAS"/>
    <property type="match status" value="1"/>
</dbReference>
<dbReference type="eggNOG" id="COG1366">
    <property type="taxonomic scope" value="Bacteria"/>
</dbReference>
<dbReference type="InterPro" id="IPR002645">
    <property type="entry name" value="STAS_dom"/>
</dbReference>
<sequence>MTDLSVTSEDLGPFTVVQATGDIDLVSAPVLRNSLESLFRQGRIRLVLDLRGVPFVDSTGLGILVGAQRAVAPHGGEVRLVCTAERVLRVFSITGLDQVFSVHTTPAEAAASAPPPPGGRGSA</sequence>
<dbReference type="GO" id="GO:0043856">
    <property type="term" value="F:anti-sigma factor antagonist activity"/>
    <property type="evidence" value="ECO:0007669"/>
    <property type="project" value="InterPro"/>
</dbReference>
<reference evidence="4 5" key="1">
    <citation type="submission" date="2012-02" db="EMBL/GenBank/DDBJ databases">
        <title>Whole genome shotgun sequence of Mobilicoccus pelagius NBRC 104925.</title>
        <authorList>
            <person name="Yoshida Y."/>
            <person name="Hosoyama A."/>
            <person name="Tsuchikane K."/>
            <person name="Katsumata H."/>
            <person name="Yamazaki S."/>
            <person name="Fujita N."/>
        </authorList>
    </citation>
    <scope>NUCLEOTIDE SEQUENCE [LARGE SCALE GENOMIC DNA]</scope>
    <source>
        <strain evidence="4 5">NBRC 104925</strain>
    </source>
</reference>
<dbReference type="SUPFAM" id="SSF52091">
    <property type="entry name" value="SpoIIaa-like"/>
    <property type="match status" value="1"/>
</dbReference>
<dbReference type="STRING" id="1089455.MOPEL_011_00110"/>
<gene>
    <name evidence="4" type="ORF">MOPEL_011_00110</name>
</gene>
<dbReference type="CDD" id="cd07043">
    <property type="entry name" value="STAS_anti-anti-sigma_factors"/>
    <property type="match status" value="1"/>
</dbReference>
<evidence type="ECO:0000259" key="3">
    <source>
        <dbReference type="PROSITE" id="PS50801"/>
    </source>
</evidence>
<dbReference type="RefSeq" id="WP_009481327.1">
    <property type="nucleotide sequence ID" value="NZ_BAFE01000011.1"/>
</dbReference>
<name>H5UNX1_9MICO</name>
<dbReference type="NCBIfam" id="TIGR00377">
    <property type="entry name" value="ant_ant_sig"/>
    <property type="match status" value="1"/>
</dbReference>
<dbReference type="PANTHER" id="PTHR33495">
    <property type="entry name" value="ANTI-SIGMA FACTOR ANTAGONIST TM_1081-RELATED-RELATED"/>
    <property type="match status" value="1"/>
</dbReference>
<dbReference type="PANTHER" id="PTHR33495:SF2">
    <property type="entry name" value="ANTI-SIGMA FACTOR ANTAGONIST TM_1081-RELATED"/>
    <property type="match status" value="1"/>
</dbReference>
<dbReference type="Proteomes" id="UP000004367">
    <property type="component" value="Unassembled WGS sequence"/>
</dbReference>
<evidence type="ECO:0000313" key="5">
    <source>
        <dbReference type="Proteomes" id="UP000004367"/>
    </source>
</evidence>
<dbReference type="InterPro" id="IPR036513">
    <property type="entry name" value="STAS_dom_sf"/>
</dbReference>
<evidence type="ECO:0000313" key="4">
    <source>
        <dbReference type="EMBL" id="GAB47429.1"/>
    </source>
</evidence>
<dbReference type="Gene3D" id="3.30.750.24">
    <property type="entry name" value="STAS domain"/>
    <property type="match status" value="1"/>
</dbReference>
<evidence type="ECO:0000256" key="1">
    <source>
        <dbReference type="ARBA" id="ARBA00009013"/>
    </source>
</evidence>
<evidence type="ECO:0000256" key="2">
    <source>
        <dbReference type="RuleBase" id="RU003749"/>
    </source>
</evidence>
<comment type="caution">
    <text evidence="4">The sequence shown here is derived from an EMBL/GenBank/DDBJ whole genome shotgun (WGS) entry which is preliminary data.</text>
</comment>
<organism evidence="4 5">
    <name type="scientific">Mobilicoccus pelagius NBRC 104925</name>
    <dbReference type="NCBI Taxonomy" id="1089455"/>
    <lineage>
        <taxon>Bacteria</taxon>
        <taxon>Bacillati</taxon>
        <taxon>Actinomycetota</taxon>
        <taxon>Actinomycetes</taxon>
        <taxon>Micrococcales</taxon>
        <taxon>Dermatophilaceae</taxon>
        <taxon>Mobilicoccus</taxon>
    </lineage>
</organism>